<dbReference type="InterPro" id="IPR010345">
    <property type="entry name" value="IL-17_fam"/>
</dbReference>
<evidence type="ECO:0000313" key="7">
    <source>
        <dbReference type="Proteomes" id="UP000271974"/>
    </source>
</evidence>
<proteinExistence type="inferred from homology"/>
<dbReference type="Proteomes" id="UP000271974">
    <property type="component" value="Unassembled WGS sequence"/>
</dbReference>
<dbReference type="GO" id="GO:0005576">
    <property type="term" value="C:extracellular region"/>
    <property type="evidence" value="ECO:0007669"/>
    <property type="project" value="UniProtKB-SubCell"/>
</dbReference>
<organism evidence="6 7">
    <name type="scientific">Elysia chlorotica</name>
    <name type="common">Eastern emerald elysia</name>
    <name type="synonym">Sea slug</name>
    <dbReference type="NCBI Taxonomy" id="188477"/>
    <lineage>
        <taxon>Eukaryota</taxon>
        <taxon>Metazoa</taxon>
        <taxon>Spiralia</taxon>
        <taxon>Lophotrochozoa</taxon>
        <taxon>Mollusca</taxon>
        <taxon>Gastropoda</taxon>
        <taxon>Heterobranchia</taxon>
        <taxon>Euthyneura</taxon>
        <taxon>Panpulmonata</taxon>
        <taxon>Sacoglossa</taxon>
        <taxon>Placobranchoidea</taxon>
        <taxon>Plakobranchidae</taxon>
        <taxon>Elysia</taxon>
    </lineage>
</organism>
<keyword evidence="3" id="KW-0964">Secreted</keyword>
<gene>
    <name evidence="6" type="ORF">EGW08_011544</name>
</gene>
<protein>
    <recommendedName>
        <fullName evidence="8">CTCK domain-containing protein</fullName>
    </recommendedName>
</protein>
<feature type="non-terminal residue" evidence="6">
    <location>
        <position position="166"/>
    </location>
</feature>
<dbReference type="OrthoDB" id="6147017at2759"/>
<feature type="region of interest" description="Disordered" evidence="5">
    <location>
        <begin position="1"/>
        <end position="20"/>
    </location>
</feature>
<evidence type="ECO:0008006" key="8">
    <source>
        <dbReference type="Google" id="ProtNLM"/>
    </source>
</evidence>
<evidence type="ECO:0000256" key="5">
    <source>
        <dbReference type="SAM" id="MobiDB-lite"/>
    </source>
</evidence>
<keyword evidence="7" id="KW-1185">Reference proteome</keyword>
<sequence>SGKNPFLRSKRDTSSSSCSIPANLPEKVQELNSFLSNPMYVGVIPEQDEFLPLPSNQPHDCPAPTGSWWPGVATNLRSTCPSVKEELDNGPDAYPRHVIQDKCLCTKCVGATINTCQEIRHDVTIFRLKGCQDGLALLEKDVITVTLGCFCAAPEPVVAVSNPPGV</sequence>
<comment type="caution">
    <text evidence="6">The sequence shown here is derived from an EMBL/GenBank/DDBJ whole genome shotgun (WGS) entry which is preliminary data.</text>
</comment>
<evidence type="ECO:0000256" key="3">
    <source>
        <dbReference type="ARBA" id="ARBA00022525"/>
    </source>
</evidence>
<evidence type="ECO:0000256" key="4">
    <source>
        <dbReference type="ARBA" id="ARBA00022729"/>
    </source>
</evidence>
<reference evidence="6 7" key="1">
    <citation type="submission" date="2019-01" db="EMBL/GenBank/DDBJ databases">
        <title>A draft genome assembly of the solar-powered sea slug Elysia chlorotica.</title>
        <authorList>
            <person name="Cai H."/>
            <person name="Li Q."/>
            <person name="Fang X."/>
            <person name="Li J."/>
            <person name="Curtis N.E."/>
            <person name="Altenburger A."/>
            <person name="Shibata T."/>
            <person name="Feng M."/>
            <person name="Maeda T."/>
            <person name="Schwartz J.A."/>
            <person name="Shigenobu S."/>
            <person name="Lundholm N."/>
            <person name="Nishiyama T."/>
            <person name="Yang H."/>
            <person name="Hasebe M."/>
            <person name="Li S."/>
            <person name="Pierce S.K."/>
            <person name="Wang J."/>
        </authorList>
    </citation>
    <scope>NUCLEOTIDE SEQUENCE [LARGE SCALE GENOMIC DNA]</scope>
    <source>
        <strain evidence="6">EC2010</strain>
        <tissue evidence="6">Whole organism of an adult</tissue>
    </source>
</reference>
<dbReference type="Pfam" id="PF06083">
    <property type="entry name" value="IL17"/>
    <property type="match status" value="1"/>
</dbReference>
<evidence type="ECO:0000256" key="1">
    <source>
        <dbReference type="ARBA" id="ARBA00004613"/>
    </source>
</evidence>
<comment type="similarity">
    <text evidence="2">Belongs to the IL-17 family.</text>
</comment>
<evidence type="ECO:0000256" key="2">
    <source>
        <dbReference type="ARBA" id="ARBA00007236"/>
    </source>
</evidence>
<accession>A0A3S1BH86</accession>
<comment type="subcellular location">
    <subcellularLocation>
        <location evidence="1">Secreted</location>
    </subcellularLocation>
</comment>
<keyword evidence="4" id="KW-0732">Signal</keyword>
<dbReference type="InterPro" id="IPR029034">
    <property type="entry name" value="Cystine-knot_cytokine"/>
</dbReference>
<dbReference type="SUPFAM" id="SSF57501">
    <property type="entry name" value="Cystine-knot cytokines"/>
    <property type="match status" value="1"/>
</dbReference>
<dbReference type="EMBL" id="RQTK01000378">
    <property type="protein sequence ID" value="RUS80678.1"/>
    <property type="molecule type" value="Genomic_DNA"/>
</dbReference>
<evidence type="ECO:0000313" key="6">
    <source>
        <dbReference type="EMBL" id="RUS80678.1"/>
    </source>
</evidence>
<dbReference type="GO" id="GO:0005125">
    <property type="term" value="F:cytokine activity"/>
    <property type="evidence" value="ECO:0007669"/>
    <property type="project" value="InterPro"/>
</dbReference>
<name>A0A3S1BH86_ELYCH</name>
<dbReference type="AlphaFoldDB" id="A0A3S1BH86"/>
<feature type="non-terminal residue" evidence="6">
    <location>
        <position position="1"/>
    </location>
</feature>
<dbReference type="Gene3D" id="2.10.90.10">
    <property type="entry name" value="Cystine-knot cytokines"/>
    <property type="match status" value="1"/>
</dbReference>